<dbReference type="Pfam" id="PF03484">
    <property type="entry name" value="B5"/>
    <property type="match status" value="1"/>
</dbReference>
<feature type="binding site" evidence="15">
    <location>
        <position position="461"/>
    </location>
    <ligand>
        <name>Mg(2+)</name>
        <dbReference type="ChEBI" id="CHEBI:18420"/>
        <note>shared with alpha subunit</note>
    </ligand>
</feature>
<comment type="subcellular location">
    <subcellularLocation>
        <location evidence="1 15">Cytoplasm</location>
    </subcellularLocation>
</comment>
<dbReference type="PANTHER" id="PTHR10947">
    <property type="entry name" value="PHENYLALANYL-TRNA SYNTHETASE BETA CHAIN AND LEUCINE-RICH REPEAT-CONTAINING PROTEIN 47"/>
    <property type="match status" value="1"/>
</dbReference>
<dbReference type="InterPro" id="IPR041616">
    <property type="entry name" value="PheRS_beta_core"/>
</dbReference>
<dbReference type="InterPro" id="IPR005121">
    <property type="entry name" value="Fdx_antiC-bd"/>
</dbReference>
<dbReference type="AlphaFoldDB" id="A0A128EXR1"/>
<reference evidence="21" key="1">
    <citation type="submission" date="2016-02" db="EMBL/GenBank/DDBJ databases">
        <authorList>
            <person name="Rodrigo-Torres Lidia"/>
            <person name="Arahal R.David."/>
        </authorList>
    </citation>
    <scope>NUCLEOTIDE SEQUENCE [LARGE SCALE GENOMIC DNA]</scope>
    <source>
        <strain evidence="21">CECT 9029</strain>
    </source>
</reference>
<dbReference type="SUPFAM" id="SSF50249">
    <property type="entry name" value="Nucleic acid-binding proteins"/>
    <property type="match status" value="1"/>
</dbReference>
<dbReference type="NCBIfam" id="NF045760">
    <property type="entry name" value="YtpR"/>
    <property type="match status" value="1"/>
</dbReference>
<evidence type="ECO:0000256" key="6">
    <source>
        <dbReference type="ARBA" id="ARBA00022598"/>
    </source>
</evidence>
<evidence type="ECO:0000259" key="17">
    <source>
        <dbReference type="PROSITE" id="PS50886"/>
    </source>
</evidence>
<dbReference type="SMART" id="SM00874">
    <property type="entry name" value="B5"/>
    <property type="match status" value="1"/>
</dbReference>
<keyword evidence="21" id="KW-1185">Reference proteome</keyword>
<dbReference type="SUPFAM" id="SSF46955">
    <property type="entry name" value="Putative DNA-binding domain"/>
    <property type="match status" value="1"/>
</dbReference>
<keyword evidence="9 15" id="KW-0067">ATP-binding</keyword>
<dbReference type="FunFam" id="3.30.70.380:FF:000001">
    <property type="entry name" value="Phenylalanine--tRNA ligase beta subunit"/>
    <property type="match status" value="1"/>
</dbReference>
<dbReference type="GO" id="GO:0000287">
    <property type="term" value="F:magnesium ion binding"/>
    <property type="evidence" value="ECO:0007669"/>
    <property type="project" value="UniProtKB-UniRule"/>
</dbReference>
<dbReference type="SUPFAM" id="SSF54991">
    <property type="entry name" value="Anticodon-binding domain of PheRS"/>
    <property type="match status" value="1"/>
</dbReference>
<keyword evidence="8 15" id="KW-0547">Nucleotide-binding</keyword>
<dbReference type="InterPro" id="IPR033714">
    <property type="entry name" value="tRNA_bind_bactPheRS"/>
</dbReference>
<dbReference type="InterPro" id="IPR045060">
    <property type="entry name" value="Phe-tRNA-ligase_IIc_bsu"/>
</dbReference>
<comment type="subunit">
    <text evidence="3 15">Tetramer of two alpha and two beta subunits.</text>
</comment>
<dbReference type="CDD" id="cd02796">
    <property type="entry name" value="tRNA_bind_bactPheRS"/>
    <property type="match status" value="1"/>
</dbReference>
<dbReference type="PROSITE" id="PS50886">
    <property type="entry name" value="TRBD"/>
    <property type="match status" value="1"/>
</dbReference>
<dbReference type="NCBIfam" id="TIGR00472">
    <property type="entry name" value="pheT_bact"/>
    <property type="match status" value="1"/>
</dbReference>
<dbReference type="FunFam" id="3.30.56.10:FF:000002">
    <property type="entry name" value="Phenylalanine--tRNA ligase beta subunit"/>
    <property type="match status" value="1"/>
</dbReference>
<gene>
    <name evidence="15 20" type="primary">pheT</name>
    <name evidence="20" type="ORF">GCE9029_01160</name>
</gene>
<keyword evidence="5 16" id="KW-0820">tRNA-binding</keyword>
<dbReference type="GO" id="GO:0000049">
    <property type="term" value="F:tRNA binding"/>
    <property type="evidence" value="ECO:0007669"/>
    <property type="project" value="UniProtKB-UniRule"/>
</dbReference>
<dbReference type="GO" id="GO:0005524">
    <property type="term" value="F:ATP binding"/>
    <property type="evidence" value="ECO:0007669"/>
    <property type="project" value="UniProtKB-UniRule"/>
</dbReference>
<name>A0A128EXR1_9GAMM</name>
<evidence type="ECO:0000256" key="2">
    <source>
        <dbReference type="ARBA" id="ARBA00008653"/>
    </source>
</evidence>
<comment type="catalytic activity">
    <reaction evidence="14 15">
        <text>tRNA(Phe) + L-phenylalanine + ATP = L-phenylalanyl-tRNA(Phe) + AMP + diphosphate + H(+)</text>
        <dbReference type="Rhea" id="RHEA:19413"/>
        <dbReference type="Rhea" id="RHEA-COMP:9668"/>
        <dbReference type="Rhea" id="RHEA-COMP:9699"/>
        <dbReference type="ChEBI" id="CHEBI:15378"/>
        <dbReference type="ChEBI" id="CHEBI:30616"/>
        <dbReference type="ChEBI" id="CHEBI:33019"/>
        <dbReference type="ChEBI" id="CHEBI:58095"/>
        <dbReference type="ChEBI" id="CHEBI:78442"/>
        <dbReference type="ChEBI" id="CHEBI:78531"/>
        <dbReference type="ChEBI" id="CHEBI:456215"/>
        <dbReference type="EC" id="6.1.1.20"/>
    </reaction>
</comment>
<accession>A0A128EXR1</accession>
<dbReference type="FunFam" id="2.40.50.140:FF:000045">
    <property type="entry name" value="Phenylalanine--tRNA ligase beta subunit"/>
    <property type="match status" value="1"/>
</dbReference>
<evidence type="ECO:0000256" key="16">
    <source>
        <dbReference type="PROSITE-ProRule" id="PRU00209"/>
    </source>
</evidence>
<dbReference type="Gene3D" id="3.30.930.10">
    <property type="entry name" value="Bira Bifunctional Protein, Domain 2"/>
    <property type="match status" value="1"/>
</dbReference>
<dbReference type="Gene3D" id="2.40.50.140">
    <property type="entry name" value="Nucleic acid-binding proteins"/>
    <property type="match status" value="1"/>
</dbReference>
<organism evidence="20 21">
    <name type="scientific">Grimontia celer</name>
    <dbReference type="NCBI Taxonomy" id="1796497"/>
    <lineage>
        <taxon>Bacteria</taxon>
        <taxon>Pseudomonadati</taxon>
        <taxon>Pseudomonadota</taxon>
        <taxon>Gammaproteobacteria</taxon>
        <taxon>Vibrionales</taxon>
        <taxon>Vibrionaceae</taxon>
        <taxon>Grimontia</taxon>
    </lineage>
</organism>
<dbReference type="SUPFAM" id="SSF55681">
    <property type="entry name" value="Class II aaRS and biotin synthetases"/>
    <property type="match status" value="1"/>
</dbReference>
<evidence type="ECO:0000256" key="12">
    <source>
        <dbReference type="ARBA" id="ARBA00022917"/>
    </source>
</evidence>
<dbReference type="PROSITE" id="PS51483">
    <property type="entry name" value="B5"/>
    <property type="match status" value="1"/>
</dbReference>
<feature type="binding site" evidence="15">
    <location>
        <position position="465"/>
    </location>
    <ligand>
        <name>Mg(2+)</name>
        <dbReference type="ChEBI" id="CHEBI:18420"/>
        <note>shared with alpha subunit</note>
    </ligand>
</feature>
<dbReference type="InterPro" id="IPR036690">
    <property type="entry name" value="Fdx_antiC-bd_sf"/>
</dbReference>
<dbReference type="Pfam" id="PF17759">
    <property type="entry name" value="tRNA_synthFbeta"/>
    <property type="match status" value="1"/>
</dbReference>
<evidence type="ECO:0000256" key="4">
    <source>
        <dbReference type="ARBA" id="ARBA00022490"/>
    </source>
</evidence>
<keyword evidence="7 15" id="KW-0479">Metal-binding</keyword>
<dbReference type="Proteomes" id="UP000071641">
    <property type="component" value="Unassembled WGS sequence"/>
</dbReference>
<evidence type="ECO:0000313" key="20">
    <source>
        <dbReference type="EMBL" id="CZF78950.1"/>
    </source>
</evidence>
<dbReference type="RefSeq" id="WP_062661613.1">
    <property type="nucleotide sequence ID" value="NZ_FIZX01000001.1"/>
</dbReference>
<evidence type="ECO:0000256" key="14">
    <source>
        <dbReference type="ARBA" id="ARBA00049255"/>
    </source>
</evidence>
<dbReference type="FunFam" id="3.50.40.10:FF:000001">
    <property type="entry name" value="Phenylalanine--tRNA ligase beta subunit"/>
    <property type="match status" value="1"/>
</dbReference>
<comment type="similarity">
    <text evidence="2 15">Belongs to the phenylalanyl-tRNA synthetase beta subunit family. Type 1 subfamily.</text>
</comment>
<dbReference type="HAMAP" id="MF_00283">
    <property type="entry name" value="Phe_tRNA_synth_beta1"/>
    <property type="match status" value="1"/>
</dbReference>
<evidence type="ECO:0000256" key="13">
    <source>
        <dbReference type="ARBA" id="ARBA00023146"/>
    </source>
</evidence>
<dbReference type="GO" id="GO:0006432">
    <property type="term" value="P:phenylalanyl-tRNA aminoacylation"/>
    <property type="evidence" value="ECO:0007669"/>
    <property type="project" value="UniProtKB-UniRule"/>
</dbReference>
<keyword evidence="10 15" id="KW-0460">Magnesium</keyword>
<dbReference type="InterPro" id="IPR020825">
    <property type="entry name" value="Phe-tRNA_synthase-like_B3/B4"/>
</dbReference>
<dbReference type="InterPro" id="IPR045864">
    <property type="entry name" value="aa-tRNA-synth_II/BPL/LPL"/>
</dbReference>
<keyword evidence="11 16" id="KW-0694">RNA-binding</keyword>
<dbReference type="Gene3D" id="3.30.70.380">
    <property type="entry name" value="Ferrodoxin-fold anticodon-binding domain"/>
    <property type="match status" value="1"/>
</dbReference>
<keyword evidence="4 15" id="KW-0963">Cytoplasm</keyword>
<evidence type="ECO:0000256" key="8">
    <source>
        <dbReference type="ARBA" id="ARBA00022741"/>
    </source>
</evidence>
<evidence type="ECO:0000256" key="9">
    <source>
        <dbReference type="ARBA" id="ARBA00022840"/>
    </source>
</evidence>
<evidence type="ECO:0000256" key="15">
    <source>
        <dbReference type="HAMAP-Rule" id="MF_00283"/>
    </source>
</evidence>
<evidence type="ECO:0000256" key="5">
    <source>
        <dbReference type="ARBA" id="ARBA00022555"/>
    </source>
</evidence>
<dbReference type="CDD" id="cd00769">
    <property type="entry name" value="PheRS_beta_core"/>
    <property type="match status" value="1"/>
</dbReference>
<evidence type="ECO:0000256" key="3">
    <source>
        <dbReference type="ARBA" id="ARBA00011209"/>
    </source>
</evidence>
<dbReference type="EC" id="6.1.1.20" evidence="15"/>
<feature type="domain" description="FDX-ACB" evidence="18">
    <location>
        <begin position="702"/>
        <end position="795"/>
    </location>
</feature>
<dbReference type="GO" id="GO:0004826">
    <property type="term" value="F:phenylalanine-tRNA ligase activity"/>
    <property type="evidence" value="ECO:0007669"/>
    <property type="project" value="UniProtKB-UniRule"/>
</dbReference>
<dbReference type="SUPFAM" id="SSF56037">
    <property type="entry name" value="PheT/TilS domain"/>
    <property type="match status" value="1"/>
</dbReference>
<dbReference type="SMART" id="SM00896">
    <property type="entry name" value="FDX-ACB"/>
    <property type="match status" value="1"/>
</dbReference>
<sequence>MKFSESWLREWVNPAVNSEELAHQITMAGLEVDDIEAVAGEFTGVVVGEVVECGQHPDADKLRVTKVNVGGEELLDIVCGAPNCRLGLKVAVATVGAVLPGDFKIKKAKLRGQPSHGMLCSFSELGIDVESNGIMELPADAVIGTDFREFLKLNDVTIDVDLTANRADCLSIKGLAREVGVLNRAEVCQPAFEKVAPAIDDKVSVAIEAPSACPRYLGRVVRNVNVKAASPLWMQEKLRRSGIRSIDPIVDITNYVMLEQGQPMHAFDLAKIEGGIVARMAKPGEKLVLLDGNEAELNENTLVIADHNKALAIAGIFGGQDSGVDAETTTDVLLEAAFFAPDAIRGRARSYGLHTDSSHRFERGVDSTLQNYAMERATQLLIDICGGKAGEIVGQESEEHLPKANTIALRRTKLDNLLGHHISSEDVVEILSRLGCVVETTEQGWSAKAPSWRFDMAIEQDLIEEVGRIYGYDNIPNQAPVASLNMNEHKEANQPLKRVRDLLVDRGYHEAITYSFVEPNQQKLIVPDVEPLVLPNPISADMSAMRLSLWTGLLNTVAYNQKRQQPRVRLFEAGLRFIPAEGAENGMLQEMMLAGVIAGPRSEEHWDIATNTVDFFDLKGDLEAILELTANELNYSFKAAKHPALHPGQSAAIEVGGEVVGYIGTVHPELERKFGLNGRTIVFEIEWSAINKRVIPEAVVISKFPANRRDIAVIVADDVESEAVVRACLETDNALITGSKLFDLYKGKGVEDGKKSLAIALSLQSTERTLEESDISEAVASVVALLGDKFGAHLRD</sequence>
<keyword evidence="12 15" id="KW-0648">Protein biosynthesis</keyword>
<evidence type="ECO:0000256" key="1">
    <source>
        <dbReference type="ARBA" id="ARBA00004496"/>
    </source>
</evidence>
<evidence type="ECO:0000259" key="19">
    <source>
        <dbReference type="PROSITE" id="PS51483"/>
    </source>
</evidence>
<feature type="domain" description="B5" evidence="19">
    <location>
        <begin position="402"/>
        <end position="477"/>
    </location>
</feature>
<feature type="domain" description="TRNA-binding" evidence="17">
    <location>
        <begin position="39"/>
        <end position="148"/>
    </location>
</feature>
<dbReference type="Gene3D" id="3.50.40.10">
    <property type="entry name" value="Phenylalanyl-trna Synthetase, Chain B, domain 3"/>
    <property type="match status" value="1"/>
</dbReference>
<dbReference type="InterPro" id="IPR002547">
    <property type="entry name" value="tRNA-bd_dom"/>
</dbReference>
<feature type="binding site" evidence="15">
    <location>
        <position position="455"/>
    </location>
    <ligand>
        <name>Mg(2+)</name>
        <dbReference type="ChEBI" id="CHEBI:18420"/>
        <note>shared with alpha subunit</note>
    </ligand>
</feature>
<feature type="binding site" evidence="15">
    <location>
        <position position="464"/>
    </location>
    <ligand>
        <name>Mg(2+)</name>
        <dbReference type="ChEBI" id="CHEBI:18420"/>
        <note>shared with alpha subunit</note>
    </ligand>
</feature>
<dbReference type="InterPro" id="IPR005146">
    <property type="entry name" value="B3/B4_tRNA-bd"/>
</dbReference>
<evidence type="ECO:0000256" key="11">
    <source>
        <dbReference type="ARBA" id="ARBA00022884"/>
    </source>
</evidence>
<evidence type="ECO:0000313" key="21">
    <source>
        <dbReference type="Proteomes" id="UP000071641"/>
    </source>
</evidence>
<dbReference type="InterPro" id="IPR005147">
    <property type="entry name" value="tRNA_synthase_B5-dom"/>
</dbReference>
<dbReference type="EMBL" id="FIZX01000001">
    <property type="protein sequence ID" value="CZF78950.1"/>
    <property type="molecule type" value="Genomic_DNA"/>
</dbReference>
<evidence type="ECO:0000256" key="7">
    <source>
        <dbReference type="ARBA" id="ARBA00022723"/>
    </source>
</evidence>
<dbReference type="STRING" id="1796497.GCE9029_01160"/>
<protein>
    <recommendedName>
        <fullName evidence="15">Phenylalanine--tRNA ligase beta subunit</fullName>
        <ecNumber evidence="15">6.1.1.20</ecNumber>
    </recommendedName>
    <alternativeName>
        <fullName evidence="15">Phenylalanyl-tRNA synthetase beta subunit</fullName>
        <shortName evidence="15">PheRS</shortName>
    </alternativeName>
</protein>
<comment type="cofactor">
    <cofactor evidence="15">
        <name>Mg(2+)</name>
        <dbReference type="ChEBI" id="CHEBI:18420"/>
    </cofactor>
    <text evidence="15">Binds 2 magnesium ions per tetramer.</text>
</comment>
<keyword evidence="13 15" id="KW-0030">Aminoacyl-tRNA synthetase</keyword>
<evidence type="ECO:0000259" key="18">
    <source>
        <dbReference type="PROSITE" id="PS51447"/>
    </source>
</evidence>
<keyword evidence="6 15" id="KW-0436">Ligase</keyword>
<dbReference type="GO" id="GO:0009328">
    <property type="term" value="C:phenylalanine-tRNA ligase complex"/>
    <property type="evidence" value="ECO:0007669"/>
    <property type="project" value="TreeGrafter"/>
</dbReference>
<dbReference type="InterPro" id="IPR004532">
    <property type="entry name" value="Phe-tRNA-ligase_IIc_bsu_bact"/>
</dbReference>
<dbReference type="Gene3D" id="3.30.56.10">
    <property type="match status" value="2"/>
</dbReference>
<dbReference type="FunFam" id="3.30.930.10:FF:000022">
    <property type="entry name" value="Phenylalanine--tRNA ligase beta subunit"/>
    <property type="match status" value="1"/>
</dbReference>
<dbReference type="InterPro" id="IPR012340">
    <property type="entry name" value="NA-bd_OB-fold"/>
</dbReference>
<proteinExistence type="inferred from homology"/>
<dbReference type="InterPro" id="IPR009061">
    <property type="entry name" value="DNA-bd_dom_put_sf"/>
</dbReference>
<dbReference type="PANTHER" id="PTHR10947:SF0">
    <property type="entry name" value="PHENYLALANINE--TRNA LIGASE BETA SUBUNIT"/>
    <property type="match status" value="1"/>
</dbReference>
<dbReference type="Pfam" id="PF03483">
    <property type="entry name" value="B3_4"/>
    <property type="match status" value="1"/>
</dbReference>
<dbReference type="PROSITE" id="PS51447">
    <property type="entry name" value="FDX_ACB"/>
    <property type="match status" value="1"/>
</dbReference>
<dbReference type="Pfam" id="PF01588">
    <property type="entry name" value="tRNA_bind"/>
    <property type="match status" value="1"/>
</dbReference>
<evidence type="ECO:0000256" key="10">
    <source>
        <dbReference type="ARBA" id="ARBA00022842"/>
    </source>
</evidence>
<dbReference type="SMART" id="SM00873">
    <property type="entry name" value="B3_4"/>
    <property type="match status" value="1"/>
</dbReference>
<dbReference type="Pfam" id="PF03147">
    <property type="entry name" value="FDX-ACB"/>
    <property type="match status" value="1"/>
</dbReference>
<dbReference type="OrthoDB" id="9805455at2"/>